<dbReference type="EMBL" id="REGN01000173">
    <property type="protein sequence ID" value="RNA43863.1"/>
    <property type="molecule type" value="Genomic_DNA"/>
</dbReference>
<comment type="caution">
    <text evidence="1">The sequence shown here is derived from an EMBL/GenBank/DDBJ whole genome shotgun (WGS) entry which is preliminary data.</text>
</comment>
<gene>
    <name evidence="1" type="ORF">BpHYR1_026120</name>
</gene>
<organism evidence="1 2">
    <name type="scientific">Brachionus plicatilis</name>
    <name type="common">Marine rotifer</name>
    <name type="synonym">Brachionus muelleri</name>
    <dbReference type="NCBI Taxonomy" id="10195"/>
    <lineage>
        <taxon>Eukaryota</taxon>
        <taxon>Metazoa</taxon>
        <taxon>Spiralia</taxon>
        <taxon>Gnathifera</taxon>
        <taxon>Rotifera</taxon>
        <taxon>Eurotatoria</taxon>
        <taxon>Monogononta</taxon>
        <taxon>Pseudotrocha</taxon>
        <taxon>Ploima</taxon>
        <taxon>Brachionidae</taxon>
        <taxon>Brachionus</taxon>
    </lineage>
</organism>
<keyword evidence="2" id="KW-1185">Reference proteome</keyword>
<evidence type="ECO:0000313" key="2">
    <source>
        <dbReference type="Proteomes" id="UP000276133"/>
    </source>
</evidence>
<dbReference type="AlphaFoldDB" id="A0A3M7T724"/>
<sequence length="62" mass="7518">MYCDEQLSIRNFNNFLIEKKKVYASVDLEITNEFDIIYKLKIAFNQNNNKLIYHINICQEKK</sequence>
<dbReference type="Proteomes" id="UP000276133">
    <property type="component" value="Unassembled WGS sequence"/>
</dbReference>
<accession>A0A3M7T724</accession>
<name>A0A3M7T724_BRAPC</name>
<proteinExistence type="predicted"/>
<protein>
    <submittedName>
        <fullName evidence="1">Uncharacterized protein</fullName>
    </submittedName>
</protein>
<reference evidence="1 2" key="1">
    <citation type="journal article" date="2018" name="Sci. Rep.">
        <title>Genomic signatures of local adaptation to the degree of environmental predictability in rotifers.</title>
        <authorList>
            <person name="Franch-Gras L."/>
            <person name="Hahn C."/>
            <person name="Garcia-Roger E.M."/>
            <person name="Carmona M.J."/>
            <person name="Serra M."/>
            <person name="Gomez A."/>
        </authorList>
    </citation>
    <scope>NUCLEOTIDE SEQUENCE [LARGE SCALE GENOMIC DNA]</scope>
    <source>
        <strain evidence="1">HYR1</strain>
    </source>
</reference>
<evidence type="ECO:0000313" key="1">
    <source>
        <dbReference type="EMBL" id="RNA43863.1"/>
    </source>
</evidence>